<dbReference type="GO" id="GO:0046872">
    <property type="term" value="F:metal ion binding"/>
    <property type="evidence" value="ECO:0007669"/>
    <property type="project" value="UniProtKB-KW"/>
</dbReference>
<evidence type="ECO:0000256" key="12">
    <source>
        <dbReference type="ARBA" id="ARBA00023140"/>
    </source>
</evidence>
<dbReference type="Pfam" id="PF13193">
    <property type="entry name" value="AMP-binding_C"/>
    <property type="match status" value="1"/>
</dbReference>
<accession>A0A7F5QYH5</accession>
<evidence type="ECO:0000259" key="16">
    <source>
        <dbReference type="Pfam" id="PF00501"/>
    </source>
</evidence>
<dbReference type="SUPFAM" id="SSF56801">
    <property type="entry name" value="Acetyl-CoA synthetase-like"/>
    <property type="match status" value="1"/>
</dbReference>
<dbReference type="GO" id="GO:0008218">
    <property type="term" value="P:bioluminescence"/>
    <property type="evidence" value="ECO:0007669"/>
    <property type="project" value="UniProtKB-KW"/>
</dbReference>
<evidence type="ECO:0000256" key="3">
    <source>
        <dbReference type="ARBA" id="ARBA00006432"/>
    </source>
</evidence>
<keyword evidence="13" id="KW-0455">Luminescence</keyword>
<evidence type="ECO:0000256" key="13">
    <source>
        <dbReference type="ARBA" id="ARBA00023223"/>
    </source>
</evidence>
<dbReference type="Gene3D" id="2.30.38.10">
    <property type="entry name" value="Luciferase, Domain 3"/>
    <property type="match status" value="1"/>
</dbReference>
<evidence type="ECO:0000256" key="7">
    <source>
        <dbReference type="ARBA" id="ARBA00022741"/>
    </source>
</evidence>
<feature type="domain" description="AMP-dependent synthetase/ligase" evidence="16">
    <location>
        <begin position="34"/>
        <end position="395"/>
    </location>
</feature>
<evidence type="ECO:0000256" key="8">
    <source>
        <dbReference type="ARBA" id="ARBA00022840"/>
    </source>
</evidence>
<reference evidence="19" key="1">
    <citation type="submission" date="2025-08" db="UniProtKB">
        <authorList>
            <consortium name="RefSeq"/>
        </authorList>
    </citation>
    <scope>IDENTIFICATION</scope>
    <source>
        <tissue evidence="19">Entire body</tissue>
    </source>
</reference>
<dbReference type="InterPro" id="IPR045851">
    <property type="entry name" value="AMP-bd_C_sf"/>
</dbReference>
<feature type="domain" description="AMP-binding enzyme C-terminal" evidence="17">
    <location>
        <begin position="447"/>
        <end position="523"/>
    </location>
</feature>
<dbReference type="Proteomes" id="UP000192223">
    <property type="component" value="Unplaced"/>
</dbReference>
<evidence type="ECO:0000256" key="5">
    <source>
        <dbReference type="ARBA" id="ARBA00019043"/>
    </source>
</evidence>
<dbReference type="FunFam" id="3.30.300.30:FF:000007">
    <property type="entry name" value="4-coumarate--CoA ligase 2"/>
    <property type="match status" value="1"/>
</dbReference>
<keyword evidence="12" id="KW-0576">Peroxisome</keyword>
<evidence type="ECO:0000256" key="14">
    <source>
        <dbReference type="ARBA" id="ARBA00023262"/>
    </source>
</evidence>
<dbReference type="GO" id="GO:0004497">
    <property type="term" value="F:monooxygenase activity"/>
    <property type="evidence" value="ECO:0007669"/>
    <property type="project" value="UniProtKB-KW"/>
</dbReference>
<keyword evidence="18" id="KW-1185">Reference proteome</keyword>
<dbReference type="GeneID" id="108733543"/>
<evidence type="ECO:0000256" key="10">
    <source>
        <dbReference type="ARBA" id="ARBA00023002"/>
    </source>
</evidence>
<dbReference type="InParanoid" id="A0A7F5QYH5"/>
<evidence type="ECO:0000256" key="15">
    <source>
        <dbReference type="ARBA" id="ARBA00048497"/>
    </source>
</evidence>
<dbReference type="KEGG" id="apln:108733543"/>
<dbReference type="Gene3D" id="3.40.50.980">
    <property type="match status" value="2"/>
</dbReference>
<evidence type="ECO:0000256" key="4">
    <source>
        <dbReference type="ARBA" id="ARBA00012532"/>
    </source>
</evidence>
<dbReference type="RefSeq" id="XP_025830291.1">
    <property type="nucleotide sequence ID" value="XM_025974506.1"/>
</dbReference>
<dbReference type="CDD" id="cd05911">
    <property type="entry name" value="Firefly_Luc_like"/>
    <property type="match status" value="1"/>
</dbReference>
<keyword evidence="8" id="KW-0067">ATP-binding</keyword>
<dbReference type="InterPro" id="IPR000873">
    <property type="entry name" value="AMP-dep_synth/lig_dom"/>
</dbReference>
<evidence type="ECO:0000256" key="11">
    <source>
        <dbReference type="ARBA" id="ARBA00023033"/>
    </source>
</evidence>
<keyword evidence="6" id="KW-0479">Metal-binding</keyword>
<evidence type="ECO:0000313" key="18">
    <source>
        <dbReference type="Proteomes" id="UP000192223"/>
    </source>
</evidence>
<keyword evidence="9" id="KW-0460">Magnesium</keyword>
<organism evidence="18 19">
    <name type="scientific">Agrilus planipennis</name>
    <name type="common">Emerald ash borer</name>
    <name type="synonym">Agrilus marcopoli</name>
    <dbReference type="NCBI Taxonomy" id="224129"/>
    <lineage>
        <taxon>Eukaryota</taxon>
        <taxon>Metazoa</taxon>
        <taxon>Ecdysozoa</taxon>
        <taxon>Arthropoda</taxon>
        <taxon>Hexapoda</taxon>
        <taxon>Insecta</taxon>
        <taxon>Pterygota</taxon>
        <taxon>Neoptera</taxon>
        <taxon>Endopterygota</taxon>
        <taxon>Coleoptera</taxon>
        <taxon>Polyphaga</taxon>
        <taxon>Elateriformia</taxon>
        <taxon>Buprestoidea</taxon>
        <taxon>Buprestidae</taxon>
        <taxon>Agrilinae</taxon>
        <taxon>Agrilus</taxon>
    </lineage>
</organism>
<comment type="catalytic activity">
    <reaction evidence="15">
        <text>firefly D-luciferin + ATP + O2 = firefly oxyluciferin + hnu + AMP + CO2 + diphosphate</text>
        <dbReference type="Rhea" id="RHEA:10732"/>
        <dbReference type="ChEBI" id="CHEBI:15379"/>
        <dbReference type="ChEBI" id="CHEBI:16526"/>
        <dbReference type="ChEBI" id="CHEBI:16792"/>
        <dbReference type="ChEBI" id="CHEBI:30212"/>
        <dbReference type="ChEBI" id="CHEBI:30616"/>
        <dbReference type="ChEBI" id="CHEBI:33019"/>
        <dbReference type="ChEBI" id="CHEBI:58038"/>
        <dbReference type="ChEBI" id="CHEBI:456215"/>
        <dbReference type="EC" id="1.13.12.7"/>
    </reaction>
</comment>
<dbReference type="GO" id="GO:0005524">
    <property type="term" value="F:ATP binding"/>
    <property type="evidence" value="ECO:0007669"/>
    <property type="project" value="UniProtKB-KW"/>
</dbReference>
<dbReference type="PANTHER" id="PTHR24096:SF423">
    <property type="entry name" value="GM05240P"/>
    <property type="match status" value="1"/>
</dbReference>
<comment type="subcellular location">
    <subcellularLocation>
        <location evidence="2">Peroxisome</location>
    </subcellularLocation>
</comment>
<protein>
    <recommendedName>
        <fullName evidence="5">Luciferin 4-monooxygenase</fullName>
        <ecNumber evidence="4">1.13.12.7</ecNumber>
    </recommendedName>
</protein>
<gene>
    <name evidence="19" type="primary">LOC108733543</name>
</gene>
<keyword evidence="10" id="KW-0560">Oxidoreductase</keyword>
<dbReference type="Gene3D" id="3.30.300.30">
    <property type="match status" value="1"/>
</dbReference>
<evidence type="ECO:0000313" key="19">
    <source>
        <dbReference type="RefSeq" id="XP_025830291.1"/>
    </source>
</evidence>
<evidence type="ECO:0000256" key="1">
    <source>
        <dbReference type="ARBA" id="ARBA00001946"/>
    </source>
</evidence>
<dbReference type="AlphaFoldDB" id="A0A7F5QYH5"/>
<keyword evidence="14" id="KW-0599">Photoprotein</keyword>
<dbReference type="InterPro" id="IPR020845">
    <property type="entry name" value="AMP-binding_CS"/>
</dbReference>
<dbReference type="PROSITE" id="PS00455">
    <property type="entry name" value="AMP_BINDING"/>
    <property type="match status" value="1"/>
</dbReference>
<evidence type="ECO:0000256" key="2">
    <source>
        <dbReference type="ARBA" id="ARBA00004275"/>
    </source>
</evidence>
<dbReference type="GO" id="GO:0016405">
    <property type="term" value="F:CoA-ligase activity"/>
    <property type="evidence" value="ECO:0007669"/>
    <property type="project" value="TreeGrafter"/>
</dbReference>
<dbReference type="Pfam" id="PF00501">
    <property type="entry name" value="AMP-binding"/>
    <property type="match status" value="1"/>
</dbReference>
<sequence>MADKSCDKILKGRKGNSGIPELPVGQLLFQALKNAPKHSIAQVNGNTGATITFEQFYKESVKLAIALKKIGVQKGDVVSIVSENLINYWIPVLASAYLGATVNPLNPIYSEGEMRRALDQSRPTVIFCSENAKDAVVGLYEQLIYVKRVITFSETTPFTDSKTSLQFFNGVENDIDSFVPTKVSMDDTAFILCSSGTTGFPKGVMLTHRSPRHYLACMSDPLFGTMSKDCVRLICLPLYHLIGCMQQVLSLYCQSLSVVLSKFKPDVFLRCIQEYRVNRMLVVPTLCIFLSNSPLVDKYDISSLEEISWGGASMCKDIEAIVKKRLNLKQVRQAYGTTEVGSACTIQVDLNKSGSAGCLCYDFMGKVCDPEKDTLLGPGKVGELRFKGPSVMKGYIRNPEATAESFDADGFLKTGDAGYYDEDGYFYIVDRFKELIKYKAFQVPPAEIEAILLTHPAVKEAAVVPKPDERAGEVPIAFVVKQDGKNVTEKELVDLVAEKVSIQKRLYGGVIFTSELPKNNTGKILRRNLKEIAKTYSI</sequence>
<dbReference type="EC" id="1.13.12.7" evidence="4"/>
<dbReference type="PANTHER" id="PTHR24096">
    <property type="entry name" value="LONG-CHAIN-FATTY-ACID--COA LIGASE"/>
    <property type="match status" value="1"/>
</dbReference>
<evidence type="ECO:0000259" key="17">
    <source>
        <dbReference type="Pfam" id="PF13193"/>
    </source>
</evidence>
<dbReference type="GO" id="GO:0005777">
    <property type="term" value="C:peroxisome"/>
    <property type="evidence" value="ECO:0007669"/>
    <property type="project" value="UniProtKB-SubCell"/>
</dbReference>
<keyword evidence="7" id="KW-0547">Nucleotide-binding</keyword>
<evidence type="ECO:0000256" key="6">
    <source>
        <dbReference type="ARBA" id="ARBA00022723"/>
    </source>
</evidence>
<dbReference type="InterPro" id="IPR025110">
    <property type="entry name" value="AMP-bd_C"/>
</dbReference>
<proteinExistence type="inferred from homology"/>
<comment type="cofactor">
    <cofactor evidence="1">
        <name>Mg(2+)</name>
        <dbReference type="ChEBI" id="CHEBI:18420"/>
    </cofactor>
</comment>
<evidence type="ECO:0000256" key="9">
    <source>
        <dbReference type="ARBA" id="ARBA00022842"/>
    </source>
</evidence>
<name>A0A7F5QYH5_AGRPL</name>
<comment type="similarity">
    <text evidence="3">Belongs to the ATP-dependent AMP-binding enzyme family.</text>
</comment>
<keyword evidence="11" id="KW-0503">Monooxygenase</keyword>
<dbReference type="OrthoDB" id="10253869at2759"/>